<name>A0A9X1D919_9HYPH</name>
<gene>
    <name evidence="2" type="ORF">J1C56_28875</name>
</gene>
<keyword evidence="1" id="KW-1133">Transmembrane helix</keyword>
<feature type="transmembrane region" description="Helical" evidence="1">
    <location>
        <begin position="24"/>
        <end position="42"/>
    </location>
</feature>
<dbReference type="RefSeq" id="WP_214393394.1">
    <property type="nucleotide sequence ID" value="NZ_JAFLWW010000012.1"/>
</dbReference>
<dbReference type="EMBL" id="JAFLWW010000012">
    <property type="protein sequence ID" value="MBT1159573.1"/>
    <property type="molecule type" value="Genomic_DNA"/>
</dbReference>
<sequence length="282" mass="31418">MSLSPEILVGYLRKEYKSAASHRVFLFWLQLLVALPGAISVITIDETLTYFLTIGAVVLLVIWWLAYSRYQRTRDAAETARRTALLVGGLGYKMSADETLAFRAKMTISEEEAEASIKADYYNTRIPAGPARLAEMLHESAFYTAALQKISAFAMMALFVVLVVAFAAVAFAALPYVEHATALIIMRIFLALMVFWMSTDVLGACLAHRSAAAEIERVKTRLQIARKDNYPLHDVMMIMGDYNAAVGSAPEVVPWAYDLSAPKLNRMWDEYIANVHQVVVHA</sequence>
<keyword evidence="1" id="KW-0812">Transmembrane</keyword>
<feature type="transmembrane region" description="Helical" evidence="1">
    <location>
        <begin position="183"/>
        <end position="207"/>
    </location>
</feature>
<protein>
    <submittedName>
        <fullName evidence="2">Uncharacterized protein</fullName>
    </submittedName>
</protein>
<dbReference type="AlphaFoldDB" id="A0A9X1D919"/>
<evidence type="ECO:0000256" key="1">
    <source>
        <dbReference type="SAM" id="Phobius"/>
    </source>
</evidence>
<organism evidence="2 3">
    <name type="scientific">Aminobacter anthyllidis</name>
    <dbReference type="NCBI Taxonomy" id="1035067"/>
    <lineage>
        <taxon>Bacteria</taxon>
        <taxon>Pseudomonadati</taxon>
        <taxon>Pseudomonadota</taxon>
        <taxon>Alphaproteobacteria</taxon>
        <taxon>Hyphomicrobiales</taxon>
        <taxon>Phyllobacteriaceae</taxon>
        <taxon>Aminobacter</taxon>
    </lineage>
</organism>
<proteinExistence type="predicted"/>
<keyword evidence="1" id="KW-0472">Membrane</keyword>
<reference evidence="2" key="1">
    <citation type="journal article" date="2021" name="Microorganisms">
        <title>Phylogenomic Reconstruction and Metabolic Potential of the Genus Aminobacter.</title>
        <authorList>
            <person name="Artuso I."/>
            <person name="Turrini P."/>
            <person name="Pirolo M."/>
            <person name="Lugli G.A."/>
            <person name="Ventura M."/>
            <person name="Visca P."/>
        </authorList>
    </citation>
    <scope>NUCLEOTIDE SEQUENCE</scope>
    <source>
        <strain evidence="2">LMG 26462</strain>
    </source>
</reference>
<comment type="caution">
    <text evidence="2">The sequence shown here is derived from an EMBL/GenBank/DDBJ whole genome shotgun (WGS) entry which is preliminary data.</text>
</comment>
<reference evidence="2" key="2">
    <citation type="submission" date="2021-03" db="EMBL/GenBank/DDBJ databases">
        <authorList>
            <person name="Artuso I."/>
            <person name="Turrini P."/>
            <person name="Pirolo M."/>
            <person name="Lugli G.A."/>
            <person name="Ventura M."/>
            <person name="Visca P."/>
        </authorList>
    </citation>
    <scope>NUCLEOTIDE SEQUENCE</scope>
    <source>
        <strain evidence="2">LMG 26462</strain>
    </source>
</reference>
<keyword evidence="3" id="KW-1185">Reference proteome</keyword>
<evidence type="ECO:0000313" key="3">
    <source>
        <dbReference type="Proteomes" id="UP001138921"/>
    </source>
</evidence>
<accession>A0A9X1D919</accession>
<evidence type="ECO:0000313" key="2">
    <source>
        <dbReference type="EMBL" id="MBT1159573.1"/>
    </source>
</evidence>
<feature type="transmembrane region" description="Helical" evidence="1">
    <location>
        <begin position="152"/>
        <end position="177"/>
    </location>
</feature>
<dbReference type="Proteomes" id="UP001138921">
    <property type="component" value="Unassembled WGS sequence"/>
</dbReference>
<feature type="transmembrane region" description="Helical" evidence="1">
    <location>
        <begin position="48"/>
        <end position="67"/>
    </location>
</feature>